<dbReference type="EMBL" id="LGVR01000116">
    <property type="protein sequence ID" value="KOA81891.1"/>
    <property type="molecule type" value="Genomic_DNA"/>
</dbReference>
<proteinExistence type="predicted"/>
<evidence type="ECO:0000313" key="1">
    <source>
        <dbReference type="EMBL" id="KOA81891.1"/>
    </source>
</evidence>
<evidence type="ECO:0000313" key="2">
    <source>
        <dbReference type="Proteomes" id="UP000037540"/>
    </source>
</evidence>
<comment type="caution">
    <text evidence="1">The sequence shown here is derived from an EMBL/GenBank/DDBJ whole genome shotgun (WGS) entry which is preliminary data.</text>
</comment>
<organism evidence="1 2">
    <name type="scientific">Clostridium botulinum</name>
    <dbReference type="NCBI Taxonomy" id="1491"/>
    <lineage>
        <taxon>Bacteria</taxon>
        <taxon>Bacillati</taxon>
        <taxon>Bacillota</taxon>
        <taxon>Clostridia</taxon>
        <taxon>Eubacteriales</taxon>
        <taxon>Clostridiaceae</taxon>
        <taxon>Clostridium</taxon>
    </lineage>
</organism>
<sequence length="59" mass="6919">MTNTKIQLPSDMTTEEYNILMEICKDIPCKSSKDKKDIKILHNTINQIYIDSVINECWN</sequence>
<dbReference type="RefSeq" id="WP_013720847.1">
    <property type="nucleotide sequence ID" value="NZ_LGVO01000037.1"/>
</dbReference>
<protein>
    <submittedName>
        <fullName evidence="1">Uncharacterized protein</fullName>
    </submittedName>
</protein>
<dbReference type="AlphaFoldDB" id="A0A9Q1UVP5"/>
<accession>A0A9Q1UVP5</accession>
<name>A0A9Q1UVP5_CLOBO</name>
<reference evidence="1 2" key="1">
    <citation type="submission" date="2015-07" db="EMBL/GenBank/DDBJ databases">
        <title>Draft genome sequences of 17 French Clostridium botulinum group III.</title>
        <authorList>
            <person name="Woudstra C."/>
            <person name="Le Marechal C."/>
            <person name="Souillard R."/>
            <person name="Bayon-Auboyer M.-H."/>
            <person name="Dessouter D."/>
            <person name="Fach P."/>
        </authorList>
    </citation>
    <scope>NUCLEOTIDE SEQUENCE [LARGE SCALE GENOMIC DNA]</scope>
    <source>
        <strain evidence="1 2">12LNRI-CD</strain>
    </source>
</reference>
<gene>
    <name evidence="1" type="ORF">ADU74_13925</name>
</gene>
<dbReference type="Proteomes" id="UP000037540">
    <property type="component" value="Unassembled WGS sequence"/>
</dbReference>